<feature type="binding site" evidence="7">
    <location>
        <position position="108"/>
    </location>
    <ligand>
        <name>Zn(2+)</name>
        <dbReference type="ChEBI" id="CHEBI:29105"/>
    </ligand>
</feature>
<dbReference type="EC" id="4.2.1.1" evidence="2 8"/>
<feature type="binding site" evidence="7">
    <location>
        <position position="105"/>
    </location>
    <ligand>
        <name>Zn(2+)</name>
        <dbReference type="ChEBI" id="CHEBI:29105"/>
    </ligand>
</feature>
<evidence type="ECO:0000256" key="6">
    <source>
        <dbReference type="ARBA" id="ARBA00048348"/>
    </source>
</evidence>
<comment type="function">
    <text evidence="8">Reversible hydration of carbon dioxide.</text>
</comment>
<feature type="binding site" evidence="7">
    <location>
        <position position="44"/>
    </location>
    <ligand>
        <name>Zn(2+)</name>
        <dbReference type="ChEBI" id="CHEBI:29105"/>
    </ligand>
</feature>
<gene>
    <name evidence="9" type="ORF">NB231_15133</name>
</gene>
<feature type="binding site" evidence="7">
    <location>
        <position position="46"/>
    </location>
    <ligand>
        <name>Zn(2+)</name>
        <dbReference type="ChEBI" id="CHEBI:29105"/>
    </ligand>
</feature>
<dbReference type="GO" id="GO:0015976">
    <property type="term" value="P:carbon utilization"/>
    <property type="evidence" value="ECO:0007669"/>
    <property type="project" value="InterPro"/>
</dbReference>
<evidence type="ECO:0000256" key="1">
    <source>
        <dbReference type="ARBA" id="ARBA00006217"/>
    </source>
</evidence>
<dbReference type="Pfam" id="PF00484">
    <property type="entry name" value="Pro_CA"/>
    <property type="match status" value="1"/>
</dbReference>
<dbReference type="InterPro" id="IPR036874">
    <property type="entry name" value="Carbonic_anhydrase_sf"/>
</dbReference>
<evidence type="ECO:0000256" key="7">
    <source>
        <dbReference type="PIRSR" id="PIRSR601765-1"/>
    </source>
</evidence>
<comment type="cofactor">
    <cofactor evidence="7">
        <name>Zn(2+)</name>
        <dbReference type="ChEBI" id="CHEBI:29105"/>
    </cofactor>
    <text evidence="7">Binds 1 zinc ion per subunit.</text>
</comment>
<dbReference type="GO" id="GO:0004089">
    <property type="term" value="F:carbonate dehydratase activity"/>
    <property type="evidence" value="ECO:0007669"/>
    <property type="project" value="UniProtKB-UniRule"/>
</dbReference>
<dbReference type="CDD" id="cd00884">
    <property type="entry name" value="beta_CA_cladeB"/>
    <property type="match status" value="1"/>
</dbReference>
<keyword evidence="4 7" id="KW-0862">Zinc</keyword>
<dbReference type="InterPro" id="IPR001765">
    <property type="entry name" value="Carbonic_anhydrase"/>
</dbReference>
<keyword evidence="10" id="KW-1185">Reference proteome</keyword>
<reference evidence="9 10" key="1">
    <citation type="submission" date="2006-02" db="EMBL/GenBank/DDBJ databases">
        <authorList>
            <person name="Waterbury J."/>
            <person name="Ferriera S."/>
            <person name="Johnson J."/>
            <person name="Kravitz S."/>
            <person name="Halpern A."/>
            <person name="Remington K."/>
            <person name="Beeson K."/>
            <person name="Tran B."/>
            <person name="Rogers Y.-H."/>
            <person name="Friedman R."/>
            <person name="Venter J.C."/>
        </authorList>
    </citation>
    <scope>NUCLEOTIDE SEQUENCE [LARGE SCALE GENOMIC DNA]</scope>
    <source>
        <strain evidence="9 10">Nb-231</strain>
    </source>
</reference>
<keyword evidence="5 8" id="KW-0456">Lyase</keyword>
<evidence type="ECO:0000256" key="2">
    <source>
        <dbReference type="ARBA" id="ARBA00012925"/>
    </source>
</evidence>
<organism evidence="9 10">
    <name type="scientific">Nitrococcus mobilis Nb-231</name>
    <dbReference type="NCBI Taxonomy" id="314278"/>
    <lineage>
        <taxon>Bacteria</taxon>
        <taxon>Pseudomonadati</taxon>
        <taxon>Pseudomonadota</taxon>
        <taxon>Gammaproteobacteria</taxon>
        <taxon>Chromatiales</taxon>
        <taxon>Ectothiorhodospiraceae</taxon>
        <taxon>Nitrococcus</taxon>
    </lineage>
</organism>
<dbReference type="EMBL" id="AAOF01000001">
    <property type="protein sequence ID" value="EAR23165.1"/>
    <property type="molecule type" value="Genomic_DNA"/>
</dbReference>
<dbReference type="PROSITE" id="PS00705">
    <property type="entry name" value="PROK_CO2_ANHYDRASE_2"/>
    <property type="match status" value="1"/>
</dbReference>
<dbReference type="Gene3D" id="3.40.1050.10">
    <property type="entry name" value="Carbonic anhydrase"/>
    <property type="match status" value="1"/>
</dbReference>
<keyword evidence="3 7" id="KW-0479">Metal-binding</keyword>
<evidence type="ECO:0000256" key="3">
    <source>
        <dbReference type="ARBA" id="ARBA00022723"/>
    </source>
</evidence>
<evidence type="ECO:0000256" key="5">
    <source>
        <dbReference type="ARBA" id="ARBA00023239"/>
    </source>
</evidence>
<proteinExistence type="inferred from homology"/>
<dbReference type="OrthoDB" id="9769739at2"/>
<name>A4BLH7_9GAMM</name>
<dbReference type="HOGENOM" id="CLU_053879_5_3_6"/>
<dbReference type="InterPro" id="IPR015892">
    <property type="entry name" value="Carbonic_anhydrase_CS"/>
</dbReference>
<dbReference type="RefSeq" id="WP_005004155.1">
    <property type="nucleotide sequence ID" value="NZ_CH672427.1"/>
</dbReference>
<evidence type="ECO:0000313" key="9">
    <source>
        <dbReference type="EMBL" id="EAR23165.1"/>
    </source>
</evidence>
<evidence type="ECO:0000256" key="8">
    <source>
        <dbReference type="RuleBase" id="RU003956"/>
    </source>
</evidence>
<dbReference type="eggNOG" id="COG0288">
    <property type="taxonomic scope" value="Bacteria"/>
</dbReference>
<dbReference type="PANTHER" id="PTHR11002">
    <property type="entry name" value="CARBONIC ANHYDRASE"/>
    <property type="match status" value="1"/>
</dbReference>
<dbReference type="Proteomes" id="UP000003374">
    <property type="component" value="Unassembled WGS sequence"/>
</dbReference>
<dbReference type="GO" id="GO:0008270">
    <property type="term" value="F:zinc ion binding"/>
    <property type="evidence" value="ECO:0007669"/>
    <property type="project" value="UniProtKB-UniRule"/>
</dbReference>
<accession>A4BLH7</accession>
<dbReference type="InterPro" id="IPR045066">
    <property type="entry name" value="Beta_CA_cladeB"/>
</dbReference>
<comment type="similarity">
    <text evidence="1 8">Belongs to the beta-class carbonic anhydrase family.</text>
</comment>
<comment type="caution">
    <text evidence="9">The sequence shown here is derived from an EMBL/GenBank/DDBJ whole genome shotgun (WGS) entry which is preliminary data.</text>
</comment>
<sequence>MSEAIDLLLAGYRSYRALFYEKRGDLTRKLAREGQSPKVLVIACSDSRVDPAVLFNADPGEIFVVRNIAALVPPYTPDDKHHGTSAAIEFAVRDLNVKDIVVLGHSSCGGMKALSKLARGEVVDREFIGPWVEVAHEACQHHAADDPGSNAKVEKGAIKTSLNNLMGFPWIAEAVDAGSLVLHGWWANLHTGDLFAHEPRTGEFHPIVGAV</sequence>
<dbReference type="AlphaFoldDB" id="A4BLH7"/>
<comment type="catalytic activity">
    <reaction evidence="6 8">
        <text>hydrogencarbonate + H(+) = CO2 + H2O</text>
        <dbReference type="Rhea" id="RHEA:10748"/>
        <dbReference type="ChEBI" id="CHEBI:15377"/>
        <dbReference type="ChEBI" id="CHEBI:15378"/>
        <dbReference type="ChEBI" id="CHEBI:16526"/>
        <dbReference type="ChEBI" id="CHEBI:17544"/>
        <dbReference type="EC" id="4.2.1.1"/>
    </reaction>
</comment>
<protein>
    <recommendedName>
        <fullName evidence="2 8">Carbonic anhydrase</fullName>
        <ecNumber evidence="2 8">4.2.1.1</ecNumber>
    </recommendedName>
    <alternativeName>
        <fullName evidence="8">Carbonate dehydratase</fullName>
    </alternativeName>
</protein>
<dbReference type="SMART" id="SM00947">
    <property type="entry name" value="Pro_CA"/>
    <property type="match status" value="1"/>
</dbReference>
<dbReference type="PROSITE" id="PS00704">
    <property type="entry name" value="PROK_CO2_ANHYDRASE_1"/>
    <property type="match status" value="1"/>
</dbReference>
<evidence type="ECO:0000313" key="10">
    <source>
        <dbReference type="Proteomes" id="UP000003374"/>
    </source>
</evidence>
<dbReference type="PANTHER" id="PTHR11002:SF76">
    <property type="entry name" value="CARBONIC ANHYDRASE"/>
    <property type="match status" value="1"/>
</dbReference>
<evidence type="ECO:0000256" key="4">
    <source>
        <dbReference type="ARBA" id="ARBA00022833"/>
    </source>
</evidence>
<dbReference type="SUPFAM" id="SSF53056">
    <property type="entry name" value="beta-carbonic anhydrase, cab"/>
    <property type="match status" value="1"/>
</dbReference>
<dbReference type="STRING" id="314278.NB231_15133"/>